<dbReference type="PANTHER" id="PTHR11085:SF10">
    <property type="entry name" value="NAD-DEPENDENT PROTEIN DEACYLASE SIRTUIN-5, MITOCHONDRIAL-RELATED"/>
    <property type="match status" value="1"/>
</dbReference>
<dbReference type="InterPro" id="IPR026591">
    <property type="entry name" value="Sirtuin_cat_small_dom_sf"/>
</dbReference>
<evidence type="ECO:0000313" key="6">
    <source>
        <dbReference type="EMBL" id="KAK0707517.1"/>
    </source>
</evidence>
<evidence type="ECO:0000256" key="4">
    <source>
        <dbReference type="PROSITE-ProRule" id="PRU00236"/>
    </source>
</evidence>
<dbReference type="GO" id="GO:0070403">
    <property type="term" value="F:NAD+ binding"/>
    <property type="evidence" value="ECO:0007669"/>
    <property type="project" value="InterPro"/>
</dbReference>
<feature type="active site" description="Proton acceptor" evidence="4">
    <location>
        <position position="156"/>
    </location>
</feature>
<dbReference type="Gene3D" id="3.30.1600.10">
    <property type="entry name" value="SIR2/SIRT2 'Small Domain"/>
    <property type="match status" value="1"/>
</dbReference>
<keyword evidence="2" id="KW-0808">Transferase</keyword>
<feature type="binding site" evidence="4">
    <location>
        <position position="169"/>
    </location>
    <ligand>
        <name>Zn(2+)</name>
        <dbReference type="ChEBI" id="CHEBI:29105"/>
    </ligand>
</feature>
<dbReference type="Gene3D" id="3.40.50.1220">
    <property type="entry name" value="TPP-binding domain"/>
    <property type="match status" value="1"/>
</dbReference>
<keyword evidence="3" id="KW-0520">NAD</keyword>
<evidence type="ECO:0000256" key="1">
    <source>
        <dbReference type="ARBA" id="ARBA00006924"/>
    </source>
</evidence>
<dbReference type="GO" id="GO:0005634">
    <property type="term" value="C:nucleus"/>
    <property type="evidence" value="ECO:0007669"/>
    <property type="project" value="TreeGrafter"/>
</dbReference>
<keyword evidence="4" id="KW-0479">Metal-binding</keyword>
<organism evidence="6 7">
    <name type="scientific">Lasiosphaeris hirsuta</name>
    <dbReference type="NCBI Taxonomy" id="260670"/>
    <lineage>
        <taxon>Eukaryota</taxon>
        <taxon>Fungi</taxon>
        <taxon>Dikarya</taxon>
        <taxon>Ascomycota</taxon>
        <taxon>Pezizomycotina</taxon>
        <taxon>Sordariomycetes</taxon>
        <taxon>Sordariomycetidae</taxon>
        <taxon>Sordariales</taxon>
        <taxon>Lasiosphaeriaceae</taxon>
        <taxon>Lasiosphaeris</taxon>
    </lineage>
</organism>
<dbReference type="SUPFAM" id="SSF52467">
    <property type="entry name" value="DHS-like NAD/FAD-binding domain"/>
    <property type="match status" value="1"/>
</dbReference>
<dbReference type="GO" id="GO:0036055">
    <property type="term" value="F:protein-succinyllysine desuccinylase activity"/>
    <property type="evidence" value="ECO:0007669"/>
    <property type="project" value="InterPro"/>
</dbReference>
<evidence type="ECO:0000256" key="2">
    <source>
        <dbReference type="ARBA" id="ARBA00022679"/>
    </source>
</evidence>
<protein>
    <submittedName>
        <fullName evidence="6">DHS-like NAD/FAD-binding domain-containing protein</fullName>
    </submittedName>
</protein>
<proteinExistence type="inferred from homology"/>
<dbReference type="InterPro" id="IPR027546">
    <property type="entry name" value="Sirtuin_class_III"/>
</dbReference>
<dbReference type="InterPro" id="IPR003000">
    <property type="entry name" value="Sirtuin"/>
</dbReference>
<accession>A0AA40A1F4</accession>
<dbReference type="EMBL" id="JAUKUA010000006">
    <property type="protein sequence ID" value="KAK0707517.1"/>
    <property type="molecule type" value="Genomic_DNA"/>
</dbReference>
<feature type="binding site" evidence="4">
    <location>
        <position position="218"/>
    </location>
    <ligand>
        <name>Zn(2+)</name>
        <dbReference type="ChEBI" id="CHEBI:29105"/>
    </ligand>
</feature>
<dbReference type="Proteomes" id="UP001172102">
    <property type="component" value="Unassembled WGS sequence"/>
</dbReference>
<dbReference type="PROSITE" id="PS50305">
    <property type="entry name" value="SIRTUIN"/>
    <property type="match status" value="1"/>
</dbReference>
<feature type="binding site" evidence="4">
    <location>
        <position position="164"/>
    </location>
    <ligand>
        <name>Zn(2+)</name>
        <dbReference type="ChEBI" id="CHEBI:29105"/>
    </ligand>
</feature>
<feature type="domain" description="Deacetylase sirtuin-type" evidence="5">
    <location>
        <begin position="33"/>
        <end position="324"/>
    </location>
</feature>
<dbReference type="InterPro" id="IPR050134">
    <property type="entry name" value="NAD-dep_sirtuin_deacylases"/>
</dbReference>
<dbReference type="InterPro" id="IPR029035">
    <property type="entry name" value="DHS-like_NAD/FAD-binding_dom"/>
</dbReference>
<dbReference type="GO" id="GO:0017136">
    <property type="term" value="F:histone deacetylase activity, NAD-dependent"/>
    <property type="evidence" value="ECO:0007669"/>
    <property type="project" value="TreeGrafter"/>
</dbReference>
<dbReference type="PANTHER" id="PTHR11085">
    <property type="entry name" value="NAD-DEPENDENT PROTEIN DEACYLASE SIRTUIN-5, MITOCHONDRIAL-RELATED"/>
    <property type="match status" value="1"/>
</dbReference>
<evidence type="ECO:0000259" key="5">
    <source>
        <dbReference type="PROSITE" id="PS50305"/>
    </source>
</evidence>
<dbReference type="Pfam" id="PF02146">
    <property type="entry name" value="SIR2"/>
    <property type="match status" value="1"/>
</dbReference>
<comment type="similarity">
    <text evidence="1">Belongs to the sirtuin family. Class I subfamily.</text>
</comment>
<dbReference type="GO" id="GO:0036054">
    <property type="term" value="F:protein-malonyllysine demalonylase activity"/>
    <property type="evidence" value="ECO:0007669"/>
    <property type="project" value="InterPro"/>
</dbReference>
<dbReference type="GO" id="GO:0046872">
    <property type="term" value="F:metal ion binding"/>
    <property type="evidence" value="ECO:0007669"/>
    <property type="project" value="UniProtKB-KW"/>
</dbReference>
<evidence type="ECO:0000256" key="3">
    <source>
        <dbReference type="ARBA" id="ARBA00023027"/>
    </source>
</evidence>
<gene>
    <name evidence="6" type="ORF">B0H67DRAFT_314029</name>
</gene>
<comment type="caution">
    <text evidence="6">The sequence shown here is derived from an EMBL/GenBank/DDBJ whole genome shotgun (WGS) entry which is preliminary data.</text>
</comment>
<feature type="binding site" evidence="4">
    <location>
        <position position="221"/>
    </location>
    <ligand>
        <name>Zn(2+)</name>
        <dbReference type="ChEBI" id="CHEBI:29105"/>
    </ligand>
</feature>
<reference evidence="6" key="1">
    <citation type="submission" date="2023-06" db="EMBL/GenBank/DDBJ databases">
        <title>Genome-scale phylogeny and comparative genomics of the fungal order Sordariales.</title>
        <authorList>
            <consortium name="Lawrence Berkeley National Laboratory"/>
            <person name="Hensen N."/>
            <person name="Bonometti L."/>
            <person name="Westerberg I."/>
            <person name="Brannstrom I.O."/>
            <person name="Guillou S."/>
            <person name="Cros-Aarteil S."/>
            <person name="Calhoun S."/>
            <person name="Haridas S."/>
            <person name="Kuo A."/>
            <person name="Mondo S."/>
            <person name="Pangilinan J."/>
            <person name="Riley R."/>
            <person name="Labutti K."/>
            <person name="Andreopoulos B."/>
            <person name="Lipzen A."/>
            <person name="Chen C."/>
            <person name="Yanf M."/>
            <person name="Daum C."/>
            <person name="Ng V."/>
            <person name="Clum A."/>
            <person name="Steindorff A."/>
            <person name="Ohm R."/>
            <person name="Martin F."/>
            <person name="Silar P."/>
            <person name="Natvig D."/>
            <person name="Lalanne C."/>
            <person name="Gautier V."/>
            <person name="Ament-Velasquez S.L."/>
            <person name="Kruys A."/>
            <person name="Hutchinson M.I."/>
            <person name="Powell A.J."/>
            <person name="Barry K."/>
            <person name="Miller A.N."/>
            <person name="Grigoriev I.V."/>
            <person name="Debuchy R."/>
            <person name="Gladieux P."/>
            <person name="Thoren M.H."/>
            <person name="Johannesson H."/>
        </authorList>
    </citation>
    <scope>NUCLEOTIDE SEQUENCE</scope>
    <source>
        <strain evidence="6">SMH4607-1</strain>
    </source>
</reference>
<dbReference type="AlphaFoldDB" id="A0AA40A1F4"/>
<dbReference type="InterPro" id="IPR026590">
    <property type="entry name" value="Ssirtuin_cat_dom"/>
</dbReference>
<dbReference type="CDD" id="cd01412">
    <property type="entry name" value="SIRT5_Af1_CobB"/>
    <property type="match status" value="1"/>
</dbReference>
<evidence type="ECO:0000313" key="7">
    <source>
        <dbReference type="Proteomes" id="UP001172102"/>
    </source>
</evidence>
<keyword evidence="7" id="KW-1185">Reference proteome</keyword>
<keyword evidence="4" id="KW-0862">Zinc</keyword>
<sequence>MVTRLRKISHTSQFRQCFDSILCKKYSTLTVAPGKDYKNLAAFHKKLTGSKRILALCGAGLSASSGLPTFRGAGGLWRTRNATEIATPEAFETDPGLVWLFYAYRRHMALKATPNLGHFALTALAENLPGFLCLTQNVDNLSIRAAHPPSQLRPLHGSLFNIKCSNPHCSYTEKNNTSDPLHPSLALAALDPAEDEPHPLLDPSHALEHMPAADLPACPECKALLRPDVVWYGEPLDEDMLTSVDEWIDDAQVDLVLVIGTSAVVWPAAGYIERARGRKTSVVTINPEAEKPDNLRKMRKRDFAFVGDAAVLLPQLLEPIIGKPGKNGTYKSKLTSTPNVGC</sequence>
<name>A0AA40A1F4_9PEZI</name>